<name>A0A9X1V087_9FLAO</name>
<sequence length="363" mass="41408">MSLKAFLQGFGILAVVITLVPLIAADFWWIRIFDYPHIELTLLTLTAIAAYFIRFEIKNWRDYAFMTVLLACFVYQFAKLFPYTPFSPLEVNEPTAEVDTSTAFKVVTLNVLQKNEISDSLIAEMKRVQPDIAVFTETNSRWKNTISKGIGNEYPYKVEVPLPNTYGMLLYSKFELINPEVKFLVDDSIPSIHSEIQLSSGDKIQLHAIHPTPPMPQHNPSSSDRDAEMMKVALEARDSKLPVLVIGDFNDVPWSQTVSLFKNVGELLDVRTGRSFYNTFDAGSSIMRWPLDHIFVSEEFRVKKIAAGPNIESDHFHFYAELFLQPELAGEQKPDPATEEQLKKARKQIDKEQEEDAEKGQNH</sequence>
<dbReference type="GO" id="GO:0004519">
    <property type="term" value="F:endonuclease activity"/>
    <property type="evidence" value="ECO:0007669"/>
    <property type="project" value="UniProtKB-KW"/>
</dbReference>
<keyword evidence="2" id="KW-0472">Membrane</keyword>
<gene>
    <name evidence="4" type="ORF">LU635_12430</name>
</gene>
<dbReference type="RefSeq" id="WP_240099711.1">
    <property type="nucleotide sequence ID" value="NZ_JAJSON010000025.1"/>
</dbReference>
<dbReference type="InterPro" id="IPR005135">
    <property type="entry name" value="Endo/exonuclease/phosphatase"/>
</dbReference>
<dbReference type="SUPFAM" id="SSF56219">
    <property type="entry name" value="DNase I-like"/>
    <property type="match status" value="1"/>
</dbReference>
<evidence type="ECO:0000313" key="5">
    <source>
        <dbReference type="Proteomes" id="UP001139344"/>
    </source>
</evidence>
<dbReference type="Gene3D" id="3.60.10.10">
    <property type="entry name" value="Endonuclease/exonuclease/phosphatase"/>
    <property type="match status" value="1"/>
</dbReference>
<keyword evidence="4" id="KW-0255">Endonuclease</keyword>
<evidence type="ECO:0000256" key="2">
    <source>
        <dbReference type="SAM" id="Phobius"/>
    </source>
</evidence>
<accession>A0A9X1V087</accession>
<reference evidence="4" key="1">
    <citation type="submission" date="2021-12" db="EMBL/GenBank/DDBJ databases">
        <title>Description of Gramella crocea sp. nov., a new bacterium isolated from activated sludge.</title>
        <authorList>
            <person name="Zhang X."/>
        </authorList>
    </citation>
    <scope>NUCLEOTIDE SEQUENCE</scope>
    <source>
        <strain evidence="4">YB25</strain>
    </source>
</reference>
<evidence type="ECO:0000259" key="3">
    <source>
        <dbReference type="Pfam" id="PF03372"/>
    </source>
</evidence>
<feature type="region of interest" description="Disordered" evidence="1">
    <location>
        <begin position="329"/>
        <end position="363"/>
    </location>
</feature>
<protein>
    <submittedName>
        <fullName evidence="4">Endonuclease/exonuclease/phosphatase family protein</fullName>
    </submittedName>
</protein>
<keyword evidence="4" id="KW-0378">Hydrolase</keyword>
<keyword evidence="4" id="KW-0540">Nuclease</keyword>
<dbReference type="Proteomes" id="UP001139344">
    <property type="component" value="Unassembled WGS sequence"/>
</dbReference>
<keyword evidence="2" id="KW-1133">Transmembrane helix</keyword>
<dbReference type="AlphaFoldDB" id="A0A9X1V087"/>
<feature type="transmembrane region" description="Helical" evidence="2">
    <location>
        <begin position="7"/>
        <end position="29"/>
    </location>
</feature>
<keyword evidence="5" id="KW-1185">Reference proteome</keyword>
<feature type="domain" description="Endonuclease/exonuclease/phosphatase" evidence="3">
    <location>
        <begin position="108"/>
        <end position="315"/>
    </location>
</feature>
<feature type="transmembrane region" description="Helical" evidence="2">
    <location>
        <begin position="35"/>
        <end position="53"/>
    </location>
</feature>
<keyword evidence="2" id="KW-0812">Transmembrane</keyword>
<comment type="caution">
    <text evidence="4">The sequence shown here is derived from an EMBL/GenBank/DDBJ whole genome shotgun (WGS) entry which is preliminary data.</text>
</comment>
<dbReference type="InterPro" id="IPR036691">
    <property type="entry name" value="Endo/exonu/phosph_ase_sf"/>
</dbReference>
<dbReference type="Pfam" id="PF03372">
    <property type="entry name" value="Exo_endo_phos"/>
    <property type="match status" value="1"/>
</dbReference>
<dbReference type="EMBL" id="JAJSON010000025">
    <property type="protein sequence ID" value="MCG9972448.1"/>
    <property type="molecule type" value="Genomic_DNA"/>
</dbReference>
<organism evidence="4 5">
    <name type="scientific">Christiangramia crocea</name>
    <dbReference type="NCBI Taxonomy" id="2904124"/>
    <lineage>
        <taxon>Bacteria</taxon>
        <taxon>Pseudomonadati</taxon>
        <taxon>Bacteroidota</taxon>
        <taxon>Flavobacteriia</taxon>
        <taxon>Flavobacteriales</taxon>
        <taxon>Flavobacteriaceae</taxon>
        <taxon>Christiangramia</taxon>
    </lineage>
</organism>
<proteinExistence type="predicted"/>
<evidence type="ECO:0000256" key="1">
    <source>
        <dbReference type="SAM" id="MobiDB-lite"/>
    </source>
</evidence>
<evidence type="ECO:0000313" key="4">
    <source>
        <dbReference type="EMBL" id="MCG9972448.1"/>
    </source>
</evidence>
<feature type="transmembrane region" description="Helical" evidence="2">
    <location>
        <begin position="60"/>
        <end position="78"/>
    </location>
</feature>
<feature type="compositionally biased region" description="Basic and acidic residues" evidence="1">
    <location>
        <begin position="330"/>
        <end position="351"/>
    </location>
</feature>